<evidence type="ECO:0000313" key="3">
    <source>
        <dbReference type="EMBL" id="MCK6255812.1"/>
    </source>
</evidence>
<accession>A0A9X1X832</accession>
<proteinExistence type="predicted"/>
<dbReference type="SUPFAM" id="SSF57884">
    <property type="entry name" value="Ada DNA repair protein, N-terminal domain (N-Ada 10)"/>
    <property type="match status" value="1"/>
</dbReference>
<keyword evidence="1" id="KW-0010">Activator</keyword>
<dbReference type="GO" id="GO:0003677">
    <property type="term" value="F:DNA binding"/>
    <property type="evidence" value="ECO:0007669"/>
    <property type="project" value="InterPro"/>
</dbReference>
<dbReference type="Proteomes" id="UP001139011">
    <property type="component" value="Unassembled WGS sequence"/>
</dbReference>
<dbReference type="GO" id="GO:0008270">
    <property type="term" value="F:zinc ion binding"/>
    <property type="evidence" value="ECO:0007669"/>
    <property type="project" value="InterPro"/>
</dbReference>
<feature type="domain" description="Ada DNA repair metal-binding" evidence="2">
    <location>
        <begin position="22"/>
        <end position="72"/>
    </location>
</feature>
<dbReference type="EMBL" id="JAIWJX010000002">
    <property type="protein sequence ID" value="MCK6255812.1"/>
    <property type="molecule type" value="Genomic_DNA"/>
</dbReference>
<dbReference type="InterPro" id="IPR035451">
    <property type="entry name" value="Ada-like_dom_sf"/>
</dbReference>
<evidence type="ECO:0000259" key="2">
    <source>
        <dbReference type="Pfam" id="PF02805"/>
    </source>
</evidence>
<name>A0A9X1X832_9BACL</name>
<dbReference type="GO" id="GO:0008168">
    <property type="term" value="F:methyltransferase activity"/>
    <property type="evidence" value="ECO:0007669"/>
    <property type="project" value="InterPro"/>
</dbReference>
<keyword evidence="4" id="KW-1185">Reference proteome</keyword>
<evidence type="ECO:0000313" key="4">
    <source>
        <dbReference type="Proteomes" id="UP001139011"/>
    </source>
</evidence>
<dbReference type="RefSeq" id="WP_248254586.1">
    <property type="nucleotide sequence ID" value="NZ_JAIWJX010000002.1"/>
</dbReference>
<dbReference type="AlphaFoldDB" id="A0A9X1X832"/>
<evidence type="ECO:0000256" key="1">
    <source>
        <dbReference type="ARBA" id="ARBA00023159"/>
    </source>
</evidence>
<comment type="caution">
    <text evidence="3">The sequence shown here is derived from an EMBL/GenBank/DDBJ whole genome shotgun (WGS) entry which is preliminary data.</text>
</comment>
<sequence>MKSYTLLGSDNSYYESETPGLFGGHRKNKIYGELDCPSALNAIAKGGYIKNRVFFATEDIAVAAGYRPCGNCLHEKYVKWKETKKN</sequence>
<dbReference type="InterPro" id="IPR004026">
    <property type="entry name" value="Ada_DNA_repair_Zn-bd"/>
</dbReference>
<reference evidence="3" key="1">
    <citation type="submission" date="2021-09" db="EMBL/GenBank/DDBJ databases">
        <title>Genome analysis of Fictibacillus sp. KIGAM418 isolated from marine sediment.</title>
        <authorList>
            <person name="Seo M.-J."/>
            <person name="Cho E.-S."/>
            <person name="Hwang C.Y."/>
        </authorList>
    </citation>
    <scope>NUCLEOTIDE SEQUENCE</scope>
    <source>
        <strain evidence="3">KIGAM418</strain>
    </source>
</reference>
<dbReference type="Pfam" id="PF02805">
    <property type="entry name" value="Ada_Zn_binding"/>
    <property type="match status" value="1"/>
</dbReference>
<dbReference type="GO" id="GO:0006281">
    <property type="term" value="P:DNA repair"/>
    <property type="evidence" value="ECO:0007669"/>
    <property type="project" value="InterPro"/>
</dbReference>
<dbReference type="Gene3D" id="3.40.10.10">
    <property type="entry name" value="DNA Methylphosphotriester Repair Domain"/>
    <property type="match status" value="1"/>
</dbReference>
<protein>
    <submittedName>
        <fullName evidence="3">Metal-binding protein</fullName>
    </submittedName>
</protein>
<gene>
    <name evidence="3" type="ORF">LCY76_04240</name>
</gene>
<dbReference type="GO" id="GO:0006355">
    <property type="term" value="P:regulation of DNA-templated transcription"/>
    <property type="evidence" value="ECO:0007669"/>
    <property type="project" value="InterPro"/>
</dbReference>
<organism evidence="3 4">
    <name type="scientific">Fictibacillus marinisediminis</name>
    <dbReference type="NCBI Taxonomy" id="2878389"/>
    <lineage>
        <taxon>Bacteria</taxon>
        <taxon>Bacillati</taxon>
        <taxon>Bacillota</taxon>
        <taxon>Bacilli</taxon>
        <taxon>Bacillales</taxon>
        <taxon>Fictibacillaceae</taxon>
        <taxon>Fictibacillus</taxon>
    </lineage>
</organism>